<evidence type="ECO:0000256" key="1">
    <source>
        <dbReference type="ARBA" id="ARBA00022723"/>
    </source>
</evidence>
<sequence length="1609" mass="179410">MAECLQNLLGKKTKAGVASRITVLSESHDELASSTVQMDLISLRSIIVSFRTCAKTWQSEFFGILSLITIALSGVQVFRAPKVDRFGNSDNTSRGRTMDSQITGECLVCGKETKNRCSSCYKAGIDLFFCSPEHQKLVWSAHKLVCGPGKANPWAWPPLDKEEVAWFMDNLDVERGIISNEDSLGRTPRAFLIQWLGSADQAVLEAYMSPDLDDVRRDRLSTLRHFRTIHENSRMTAGGAFLRDSYISGLTRMASLWDVLNDTSGWRSGLLHRLLITDVLFERAQAASTNPELRGFYEGSVTRLRSYIRNIVARSDPAHAKRILSQMDLQRTPGECLVCAKETKNRCSACAKAGIDIFFCSPEHQKLSQILHATEPTHVRGRPVEMTAVNIRIAEYRLVRSNTAEADLLTLPSLVPPLTYFTQVADVFGVYDLSADWLPGFLHRLSAVSLLARQASIPSFEESEAALLLLLPTHAKLSELSLLAARDIAVPALEAVLTRAPLPTPSLVVSPTSSAVEEDQLLHRDNSLRRPAMDTQTTGECLVCGGETKNRCSRCLEAGLDLFFCSPEHQKLVWFAHRLLCGPGKANPPVLPPLSREEIDEARALKETPLASRALQDGIEKIAPFPSEFTLAVQLENMSVESFEFVMKHIDGPVNDCTVLSGKPLLVAALRTARYTNPVEIVALTPNALGSRFLIDHTSALISTVITTLINYRILEQPTLRLLERPWWAPLVHRLLIFSALVQVTLEVSEEGKPHKIQGRTYAAHQRLTKWLKGGMGTGDPAYQQGLARVDIVTPAAYKAFGPVHHMLMDIVRISYEHTKKLEAEAAQSAAPRTACGMPQLLGRTCLVCGGPAANRCSACAKAGIDLFFCSPEHQKLLWPTHKTFCGPGKANPWTWPPLTQEESERFLRNLQTPPGPVQHCEIPPMSMYVYIRDHLGLSVKEQKALIRTATKSHAPLPAEEQLATCIFRMAEEQWMLSYDPSRKVKSPELMSMIAFVSGFDLLFGPLPSFFTGFMHRLSVVAALAHPHTVTRGLDDEELYFGSLERLEAFISVAYDPEQPHAAQDLRYRFELVFNKSSPFHQPFPGVDVFFCSSEHQKLLWPLHRFFCGPGKANPFKWPALLQDETQHALQNLHTPPGSHAKGWMAKASTIAELLRDEAGIPSIQHISQIAAATEPVAHPGRQTEIVAINVRIAEYRLVRSNTCDIDLSTLPSLVSPLVYLTQLADIFGTFDLTAPWLPTFLHRLTAVAILHHKSSADINPDSELATDLTEARWALKEWVKDKVRPTHPSDAQRFMQMFSTLEINEAIAYANAERFARAADTKNRCSACATAGIDLFFCSPEHQKLVWHVHRLFCGPGKADPWRWPPLSPAEVDAALALLDTVPFPDIKPATLGDKLLRIFNEPRDQLPVRSACPHTHRSLPLILLRAVPGIIQHLSQSTSLPTLYESAALRCIRLHMHDQWMADYKRYGTHKPTSAATAMTGLNFWSLMYLYEHDPPAWTAGYLHRASVFVALQLSTAPAKERLTYFPGVADRVIKYLQEAAVTDPDRARKVEEGFRSFVDKWWNQFKPGGVYWSLFEPSLADWPSSSILAQARFALRDNTSRDRALA</sequence>
<accession>A0A0K3CIR3</accession>
<keyword evidence="1" id="KW-0479">Metal-binding</keyword>
<dbReference type="Gene3D" id="6.10.140.2220">
    <property type="match status" value="3"/>
</dbReference>
<dbReference type="EMBL" id="CWKI01000009">
    <property type="protein sequence ID" value="CTR08813.1"/>
    <property type="molecule type" value="Genomic_DNA"/>
</dbReference>
<reference evidence="5 6" key="1">
    <citation type="submission" date="2015-07" db="EMBL/GenBank/DDBJ databases">
        <authorList>
            <person name="Cajimat M.N.B."/>
            <person name="Milazzo M.L."/>
            <person name="Fulhorst C.F."/>
        </authorList>
    </citation>
    <scope>NUCLEOTIDE SEQUENCE [LARGE SCALE GENOMIC DNA]</scope>
    <source>
        <strain evidence="5">Single colony</strain>
    </source>
</reference>
<feature type="domain" description="MYND-type" evidence="4">
    <location>
        <begin position="541"/>
        <end position="581"/>
    </location>
</feature>
<evidence type="ECO:0000313" key="6">
    <source>
        <dbReference type="Proteomes" id="UP000199069"/>
    </source>
</evidence>
<feature type="domain" description="MYND-type" evidence="4">
    <location>
        <begin position="846"/>
        <end position="886"/>
    </location>
</feature>
<feature type="non-terminal residue" evidence="5">
    <location>
        <position position="1609"/>
    </location>
</feature>
<gene>
    <name evidence="5" type="primary">FGENESH: predicted gene_9.20</name>
    <name evidence="5" type="ORF">BN2166_0046740</name>
</gene>
<keyword evidence="2" id="KW-0863">Zinc-finger</keyword>
<dbReference type="SUPFAM" id="SSF144232">
    <property type="entry name" value="HIT/MYND zinc finger-like"/>
    <property type="match status" value="3"/>
</dbReference>
<keyword evidence="6" id="KW-1185">Reference proteome</keyword>
<dbReference type="Proteomes" id="UP000199069">
    <property type="component" value="Unassembled WGS sequence"/>
</dbReference>
<organism evidence="5 6">
    <name type="scientific">Rhodotorula toruloides</name>
    <name type="common">Yeast</name>
    <name type="synonym">Rhodosporidium toruloides</name>
    <dbReference type="NCBI Taxonomy" id="5286"/>
    <lineage>
        <taxon>Eukaryota</taxon>
        <taxon>Fungi</taxon>
        <taxon>Dikarya</taxon>
        <taxon>Basidiomycota</taxon>
        <taxon>Pucciniomycotina</taxon>
        <taxon>Microbotryomycetes</taxon>
        <taxon>Sporidiobolales</taxon>
        <taxon>Sporidiobolaceae</taxon>
        <taxon>Rhodotorula</taxon>
    </lineage>
</organism>
<keyword evidence="3" id="KW-0862">Zinc</keyword>
<dbReference type="Pfam" id="PF01753">
    <property type="entry name" value="zf-MYND"/>
    <property type="match status" value="3"/>
</dbReference>
<name>A0A0K3CIR3_RHOTO</name>
<dbReference type="InterPro" id="IPR002893">
    <property type="entry name" value="Znf_MYND"/>
</dbReference>
<protein>
    <submittedName>
        <fullName evidence="5">FGENESH: predicted gene_9.20 protein</fullName>
    </submittedName>
</protein>
<evidence type="ECO:0000313" key="5">
    <source>
        <dbReference type="EMBL" id="CTR08813.1"/>
    </source>
</evidence>
<dbReference type="GO" id="GO:0008270">
    <property type="term" value="F:zinc ion binding"/>
    <property type="evidence" value="ECO:0007669"/>
    <property type="project" value="UniProtKB-KW"/>
</dbReference>
<evidence type="ECO:0000256" key="2">
    <source>
        <dbReference type="ARBA" id="ARBA00022771"/>
    </source>
</evidence>
<evidence type="ECO:0000256" key="3">
    <source>
        <dbReference type="ARBA" id="ARBA00022833"/>
    </source>
</evidence>
<evidence type="ECO:0000259" key="4">
    <source>
        <dbReference type="Pfam" id="PF01753"/>
    </source>
</evidence>
<feature type="domain" description="MYND-type" evidence="4">
    <location>
        <begin position="106"/>
        <end position="146"/>
    </location>
</feature>
<proteinExistence type="predicted"/>